<dbReference type="PANTHER" id="PTHR47642">
    <property type="entry name" value="ATP-DEPENDENT DNA HELICASE"/>
    <property type="match status" value="1"/>
</dbReference>
<name>A0A9P8MVJ6_9HYPO</name>
<dbReference type="GO" id="GO:0006310">
    <property type="term" value="P:DNA recombination"/>
    <property type="evidence" value="ECO:0007669"/>
    <property type="project" value="UniProtKB-KW"/>
</dbReference>
<proteinExistence type="inferred from homology"/>
<evidence type="ECO:0000256" key="2">
    <source>
        <dbReference type="ARBA" id="ARBA00022801"/>
    </source>
</evidence>
<keyword evidence="10" id="KW-1185">Reference proteome</keyword>
<sequence length="587" mass="65994">MADSSRTGTCWSPSSPPSCKRKRRWDAEPPCFLRVSPDSGSDSLDPTASGGASREPQAPDPVPQTPLEPQPKLCQEQQDLVDLIASGRNVFYTGSAGCGKSTVLKDALQRLKAMGLIVHTLAPTGRAALQVNGTTTWSYMGWTPDHHKVPMDKLTKLAFRKHVRRRLKSTDVLIIDEISMVENHHLERINICMKEARRWKENNVAAFGGAQVVVTGDFCQLPPVKPFQHCITCGQEMTMDEHGTEYNCPDNHGPFREHEKWAFMSDAWEECDFTHVHLKQIHRQNDQHFIKMLQKCRLGIPFSPDETMTLMNHPCNVTNATRLFSTRAEVTEVNLQNFSKLRTPIVTYQTLDGFVWQHVEHPHLEHCNDRLPDGSLAALQDHRLERRVELRVGIQGIICGFEDHDPAKIPRAKPYNDKPTSRRNNHEELRERQVMRFMSGQSNKVWPRVLFHCGEKRTIYAGCVVNSVGNQEPYSLLHRTQVPLVAAWAMSIHKSQGITLDRVIVNLTKAFEEGQVYVALSRATSMEGLKVEGNPDGLAVGRGGNPDVQQFIREKFGPGLVREQPGTPNGARDRLTSQPSQAKPQGG</sequence>
<evidence type="ECO:0000256" key="4">
    <source>
        <dbReference type="ARBA" id="ARBA00022840"/>
    </source>
</evidence>
<evidence type="ECO:0000256" key="6">
    <source>
        <dbReference type="SAM" id="MobiDB-lite"/>
    </source>
</evidence>
<keyword evidence="4 5" id="KW-0067">ATP-binding</keyword>
<gene>
    <name evidence="9" type="ORF">HRG_06902</name>
</gene>
<organism evidence="9 10">
    <name type="scientific">Hirsutella rhossiliensis</name>
    <dbReference type="NCBI Taxonomy" id="111463"/>
    <lineage>
        <taxon>Eukaryota</taxon>
        <taxon>Fungi</taxon>
        <taxon>Dikarya</taxon>
        <taxon>Ascomycota</taxon>
        <taxon>Pezizomycotina</taxon>
        <taxon>Sordariomycetes</taxon>
        <taxon>Hypocreomycetidae</taxon>
        <taxon>Hypocreales</taxon>
        <taxon>Ophiocordycipitaceae</taxon>
        <taxon>Hirsutella</taxon>
    </lineage>
</organism>
<keyword evidence="5" id="KW-0233">DNA recombination</keyword>
<protein>
    <recommendedName>
        <fullName evidence="5">ATP-dependent DNA helicase</fullName>
        <ecNumber evidence="5">5.6.2.3</ecNumber>
    </recommendedName>
</protein>
<feature type="domain" description="DNA replication helicase" evidence="7">
    <location>
        <begin position="484"/>
        <end position="535"/>
    </location>
</feature>
<dbReference type="InterPro" id="IPR027417">
    <property type="entry name" value="P-loop_NTPase"/>
</dbReference>
<comment type="cofactor">
    <cofactor evidence="5">
        <name>Mg(2+)</name>
        <dbReference type="ChEBI" id="CHEBI:18420"/>
    </cofactor>
</comment>
<evidence type="ECO:0000313" key="9">
    <source>
        <dbReference type="EMBL" id="KAH0961822.1"/>
    </source>
</evidence>
<evidence type="ECO:0000256" key="1">
    <source>
        <dbReference type="ARBA" id="ARBA00022741"/>
    </source>
</evidence>
<comment type="catalytic activity">
    <reaction evidence="5">
        <text>ATP + H2O = ADP + phosphate + H(+)</text>
        <dbReference type="Rhea" id="RHEA:13065"/>
        <dbReference type="ChEBI" id="CHEBI:15377"/>
        <dbReference type="ChEBI" id="CHEBI:15378"/>
        <dbReference type="ChEBI" id="CHEBI:30616"/>
        <dbReference type="ChEBI" id="CHEBI:43474"/>
        <dbReference type="ChEBI" id="CHEBI:456216"/>
        <dbReference type="EC" id="5.6.2.3"/>
    </reaction>
</comment>
<dbReference type="Pfam" id="PF02689">
    <property type="entry name" value="Herpes_Helicase"/>
    <property type="match status" value="1"/>
</dbReference>
<keyword evidence="3 5" id="KW-0347">Helicase</keyword>
<dbReference type="EC" id="5.6.2.3" evidence="5"/>
<dbReference type="RefSeq" id="XP_044719335.1">
    <property type="nucleotide sequence ID" value="XM_044865373.1"/>
</dbReference>
<evidence type="ECO:0000259" key="7">
    <source>
        <dbReference type="Pfam" id="PF02689"/>
    </source>
</evidence>
<dbReference type="GO" id="GO:0016787">
    <property type="term" value="F:hydrolase activity"/>
    <property type="evidence" value="ECO:0007669"/>
    <property type="project" value="UniProtKB-KW"/>
</dbReference>
<dbReference type="GO" id="GO:0006281">
    <property type="term" value="P:DNA repair"/>
    <property type="evidence" value="ECO:0007669"/>
    <property type="project" value="UniProtKB-KW"/>
</dbReference>
<keyword evidence="5" id="KW-0234">DNA repair</keyword>
<evidence type="ECO:0000256" key="5">
    <source>
        <dbReference type="RuleBase" id="RU363044"/>
    </source>
</evidence>
<dbReference type="GO" id="GO:0043139">
    <property type="term" value="F:5'-3' DNA helicase activity"/>
    <property type="evidence" value="ECO:0007669"/>
    <property type="project" value="UniProtKB-EC"/>
</dbReference>
<keyword evidence="2 5" id="KW-0378">Hydrolase</keyword>
<reference evidence="9" key="1">
    <citation type="submission" date="2021-09" db="EMBL/GenBank/DDBJ databases">
        <title>A high-quality genome of the endoparasitic fungus Hirsutella rhossiliensis with a comparison of Hirsutella genomes reveals transposable elements contributing to genome size variation.</title>
        <authorList>
            <person name="Lin R."/>
            <person name="Jiao Y."/>
            <person name="Sun X."/>
            <person name="Ling J."/>
            <person name="Xie B."/>
            <person name="Cheng X."/>
        </authorList>
    </citation>
    <scope>NUCLEOTIDE SEQUENCE</scope>
    <source>
        <strain evidence="9">HR02</strain>
    </source>
</reference>
<feature type="region of interest" description="Disordered" evidence="6">
    <location>
        <begin position="555"/>
        <end position="587"/>
    </location>
</feature>
<feature type="compositionally biased region" description="Polar residues" evidence="6">
    <location>
        <begin position="1"/>
        <end position="11"/>
    </location>
</feature>
<dbReference type="GeneID" id="68356031"/>
<keyword evidence="5" id="KW-0227">DNA damage</keyword>
<dbReference type="InterPro" id="IPR003840">
    <property type="entry name" value="DNA_helicase_dom"/>
</dbReference>
<dbReference type="PANTHER" id="PTHR47642:SF5">
    <property type="entry name" value="ATP-DEPENDENT DNA HELICASE"/>
    <property type="match status" value="1"/>
</dbReference>
<feature type="compositionally biased region" description="Pro residues" evidence="6">
    <location>
        <begin position="58"/>
        <end position="69"/>
    </location>
</feature>
<evidence type="ECO:0000256" key="3">
    <source>
        <dbReference type="ARBA" id="ARBA00022806"/>
    </source>
</evidence>
<feature type="domain" description="DNA helicase Pif1-like DEAD-box helicase" evidence="8">
    <location>
        <begin position="73"/>
        <end position="225"/>
    </location>
</feature>
<dbReference type="GO" id="GO:0005524">
    <property type="term" value="F:ATP binding"/>
    <property type="evidence" value="ECO:0007669"/>
    <property type="project" value="UniProtKB-KW"/>
</dbReference>
<dbReference type="AlphaFoldDB" id="A0A9P8MVJ6"/>
<dbReference type="Proteomes" id="UP000824596">
    <property type="component" value="Unassembled WGS sequence"/>
</dbReference>
<evidence type="ECO:0000313" key="10">
    <source>
        <dbReference type="Proteomes" id="UP000824596"/>
    </source>
</evidence>
<dbReference type="Pfam" id="PF05970">
    <property type="entry name" value="PIF1"/>
    <property type="match status" value="1"/>
</dbReference>
<keyword evidence="1 5" id="KW-0547">Nucleotide-binding</keyword>
<dbReference type="SUPFAM" id="SSF52540">
    <property type="entry name" value="P-loop containing nucleoside triphosphate hydrolases"/>
    <property type="match status" value="2"/>
</dbReference>
<feature type="region of interest" description="Disordered" evidence="6">
    <location>
        <begin position="409"/>
        <end position="429"/>
    </location>
</feature>
<evidence type="ECO:0000259" key="8">
    <source>
        <dbReference type="Pfam" id="PF05970"/>
    </source>
</evidence>
<dbReference type="GO" id="GO:0000723">
    <property type="term" value="P:telomere maintenance"/>
    <property type="evidence" value="ECO:0007669"/>
    <property type="project" value="InterPro"/>
</dbReference>
<feature type="compositionally biased region" description="Polar residues" evidence="6">
    <location>
        <begin position="576"/>
        <end position="587"/>
    </location>
</feature>
<comment type="similarity">
    <text evidence="5">Belongs to the helicase family.</text>
</comment>
<dbReference type="EMBL" id="JAIZPD010000007">
    <property type="protein sequence ID" value="KAH0961822.1"/>
    <property type="molecule type" value="Genomic_DNA"/>
</dbReference>
<dbReference type="InterPro" id="IPR010285">
    <property type="entry name" value="DNA_helicase_pif1-like_DEAD"/>
</dbReference>
<dbReference type="Gene3D" id="3.40.50.300">
    <property type="entry name" value="P-loop containing nucleotide triphosphate hydrolases"/>
    <property type="match status" value="2"/>
</dbReference>
<feature type="region of interest" description="Disordered" evidence="6">
    <location>
        <begin position="1"/>
        <end position="70"/>
    </location>
</feature>
<comment type="caution">
    <text evidence="9">The sequence shown here is derived from an EMBL/GenBank/DDBJ whole genome shotgun (WGS) entry which is preliminary data.</text>
</comment>
<dbReference type="OrthoDB" id="4918806at2759"/>
<dbReference type="InterPro" id="IPR051055">
    <property type="entry name" value="PIF1_helicase"/>
</dbReference>
<accession>A0A9P8MVJ6</accession>
<dbReference type="CDD" id="cd18809">
    <property type="entry name" value="SF1_C_RecD"/>
    <property type="match status" value="1"/>
</dbReference>